<feature type="region of interest" description="Disordered" evidence="1">
    <location>
        <begin position="1"/>
        <end position="32"/>
    </location>
</feature>
<sequence>SRALRPPSTQPPSRPCPRHQSRSESHFTEEGSPISLRRLGLLPGSVGVCVCVCVPTCLPIYLPSRKQVTRPGRQASHPLNPPQRKNAIAIRYRLPVHTNPGRRGRGRGDLRESETGSGQSHGTGSPPALARPGPRTTKDRPLPSWLVVFISQNATTPYCVNNLVVAQTRVSFPS</sequence>
<keyword evidence="3" id="KW-1185">Reference proteome</keyword>
<proteinExistence type="predicted"/>
<feature type="region of interest" description="Disordered" evidence="1">
    <location>
        <begin position="94"/>
        <end position="137"/>
    </location>
</feature>
<comment type="caution">
    <text evidence="2">The sequence shown here is derived from an EMBL/GenBank/DDBJ whole genome shotgun (WGS) entry which is preliminary data.</text>
</comment>
<feature type="non-terminal residue" evidence="2">
    <location>
        <position position="1"/>
    </location>
</feature>
<organism evidence="2 3">
    <name type="scientific">Colletotrichum asianum</name>
    <dbReference type="NCBI Taxonomy" id="702518"/>
    <lineage>
        <taxon>Eukaryota</taxon>
        <taxon>Fungi</taxon>
        <taxon>Dikarya</taxon>
        <taxon>Ascomycota</taxon>
        <taxon>Pezizomycotina</taxon>
        <taxon>Sordariomycetes</taxon>
        <taxon>Hypocreomycetidae</taxon>
        <taxon>Glomerellales</taxon>
        <taxon>Glomerellaceae</taxon>
        <taxon>Colletotrichum</taxon>
        <taxon>Colletotrichum gloeosporioides species complex</taxon>
    </lineage>
</organism>
<dbReference type="EMBL" id="WOWK01000135">
    <property type="protein sequence ID" value="KAF0317204.1"/>
    <property type="molecule type" value="Genomic_DNA"/>
</dbReference>
<accession>A0A8H3VZQ2</accession>
<gene>
    <name evidence="2" type="ORF">GQ607_015520</name>
</gene>
<dbReference type="AlphaFoldDB" id="A0A8H3VZQ2"/>
<dbReference type="Proteomes" id="UP000434172">
    <property type="component" value="Unassembled WGS sequence"/>
</dbReference>
<evidence type="ECO:0000313" key="3">
    <source>
        <dbReference type="Proteomes" id="UP000434172"/>
    </source>
</evidence>
<reference evidence="2 3" key="1">
    <citation type="submission" date="2019-12" db="EMBL/GenBank/DDBJ databases">
        <title>A genome sequence resource for the geographically widespread anthracnose pathogen Colletotrichum asianum.</title>
        <authorList>
            <person name="Meng Y."/>
        </authorList>
    </citation>
    <scope>NUCLEOTIDE SEQUENCE [LARGE SCALE GENOMIC DNA]</scope>
    <source>
        <strain evidence="2 3">ICMP 18580</strain>
    </source>
</reference>
<evidence type="ECO:0000313" key="2">
    <source>
        <dbReference type="EMBL" id="KAF0317204.1"/>
    </source>
</evidence>
<protein>
    <submittedName>
        <fullName evidence="2">Uncharacterized protein</fullName>
    </submittedName>
</protein>
<name>A0A8H3VZQ2_9PEZI</name>
<evidence type="ECO:0000256" key="1">
    <source>
        <dbReference type="SAM" id="MobiDB-lite"/>
    </source>
</evidence>